<accession>A0ABR1RD93</accession>
<feature type="region of interest" description="Disordered" evidence="5">
    <location>
        <begin position="1"/>
        <end position="65"/>
    </location>
</feature>
<evidence type="ECO:0000256" key="2">
    <source>
        <dbReference type="ARBA" id="ARBA00022692"/>
    </source>
</evidence>
<keyword evidence="8" id="KW-1185">Reference proteome</keyword>
<evidence type="ECO:0000256" key="4">
    <source>
        <dbReference type="ARBA" id="ARBA00023136"/>
    </source>
</evidence>
<evidence type="ECO:0000256" key="5">
    <source>
        <dbReference type="SAM" id="MobiDB-lite"/>
    </source>
</evidence>
<dbReference type="PANTHER" id="PTHR15549">
    <property type="entry name" value="PAIRED IMMUNOGLOBULIN-LIKE TYPE 2 RECEPTOR"/>
    <property type="match status" value="1"/>
</dbReference>
<dbReference type="EMBL" id="JAQQWI010000016">
    <property type="protein sequence ID" value="KAK8008573.1"/>
    <property type="molecule type" value="Genomic_DNA"/>
</dbReference>
<protein>
    <submittedName>
        <fullName evidence="7">Uncharacterized protein</fullName>
    </submittedName>
</protein>
<comment type="caution">
    <text evidence="7">The sequence shown here is derived from an EMBL/GenBank/DDBJ whole genome shotgun (WGS) entry which is preliminary data.</text>
</comment>
<keyword evidence="4 6" id="KW-0472">Membrane</keyword>
<feature type="compositionally biased region" description="Basic and acidic residues" evidence="5">
    <location>
        <begin position="147"/>
        <end position="156"/>
    </location>
</feature>
<feature type="compositionally biased region" description="Basic and acidic residues" evidence="5">
    <location>
        <begin position="106"/>
        <end position="130"/>
    </location>
</feature>
<reference evidence="7 8" key="1">
    <citation type="submission" date="2023-01" db="EMBL/GenBank/DDBJ databases">
        <title>Analysis of 21 Apiospora genomes using comparative genomics revels a genus with tremendous synthesis potential of carbohydrate active enzymes and secondary metabolites.</title>
        <authorList>
            <person name="Sorensen T."/>
        </authorList>
    </citation>
    <scope>NUCLEOTIDE SEQUENCE [LARGE SCALE GENOMIC DNA]</scope>
    <source>
        <strain evidence="7 8">CBS 20057</strain>
    </source>
</reference>
<dbReference type="Proteomes" id="UP001396898">
    <property type="component" value="Unassembled WGS sequence"/>
</dbReference>
<evidence type="ECO:0000256" key="3">
    <source>
        <dbReference type="ARBA" id="ARBA00022989"/>
    </source>
</evidence>
<evidence type="ECO:0000256" key="6">
    <source>
        <dbReference type="SAM" id="Phobius"/>
    </source>
</evidence>
<dbReference type="CDD" id="cd12087">
    <property type="entry name" value="TM_EGFR-like"/>
    <property type="match status" value="1"/>
</dbReference>
<organism evidence="7 8">
    <name type="scientific">Apiospora marii</name>
    <dbReference type="NCBI Taxonomy" id="335849"/>
    <lineage>
        <taxon>Eukaryota</taxon>
        <taxon>Fungi</taxon>
        <taxon>Dikarya</taxon>
        <taxon>Ascomycota</taxon>
        <taxon>Pezizomycotina</taxon>
        <taxon>Sordariomycetes</taxon>
        <taxon>Xylariomycetidae</taxon>
        <taxon>Amphisphaeriales</taxon>
        <taxon>Apiosporaceae</taxon>
        <taxon>Apiospora</taxon>
    </lineage>
</organism>
<evidence type="ECO:0000256" key="1">
    <source>
        <dbReference type="ARBA" id="ARBA00004167"/>
    </source>
</evidence>
<feature type="compositionally biased region" description="Polar residues" evidence="5">
    <location>
        <begin position="42"/>
        <end position="65"/>
    </location>
</feature>
<feature type="region of interest" description="Disordered" evidence="5">
    <location>
        <begin position="97"/>
        <end position="181"/>
    </location>
</feature>
<dbReference type="PANTHER" id="PTHR15549:SF33">
    <property type="entry name" value="MEMBRANE PROTEIN WSC4, PUTATIVE (AFU_ORTHOLOGUE AFUA_5G09020)-RELATED"/>
    <property type="match status" value="1"/>
</dbReference>
<evidence type="ECO:0000313" key="8">
    <source>
        <dbReference type="Proteomes" id="UP001396898"/>
    </source>
</evidence>
<feature type="transmembrane region" description="Helical" evidence="6">
    <location>
        <begin position="67"/>
        <end position="91"/>
    </location>
</feature>
<dbReference type="InterPro" id="IPR051694">
    <property type="entry name" value="Immunoregulatory_rcpt-like"/>
</dbReference>
<sequence length="181" mass="18643">MISIPGDFTTNTTAQSSINNATTQTPNLNSVPTTTASTLTTIVSGSSTNSDLPTSAPDSGGAHQSQAWISGPVVGSVAGVALILAVVIILIRRKRKARKSQPWGDTGDKPQLHSDCIPKPELESSEKKAPVESPVPNVAGTAGGPHELPDTRHPVELEVPMSTSEAPSGEHGTAPNPEGRS</sequence>
<keyword evidence="2 6" id="KW-0812">Transmembrane</keyword>
<evidence type="ECO:0000313" key="7">
    <source>
        <dbReference type="EMBL" id="KAK8008573.1"/>
    </source>
</evidence>
<proteinExistence type="predicted"/>
<keyword evidence="3 6" id="KW-1133">Transmembrane helix</keyword>
<gene>
    <name evidence="7" type="ORF">PG991_011124</name>
</gene>
<comment type="subcellular location">
    <subcellularLocation>
        <location evidence="1">Membrane</location>
        <topology evidence="1">Single-pass membrane protein</topology>
    </subcellularLocation>
</comment>
<feature type="compositionally biased region" description="Polar residues" evidence="5">
    <location>
        <begin position="8"/>
        <end position="32"/>
    </location>
</feature>
<name>A0ABR1RD93_9PEZI</name>